<dbReference type="PRINTS" id="PR01657">
    <property type="entry name" value="MCMFAMILY"/>
</dbReference>
<dbReference type="Gene3D" id="3.40.50.300">
    <property type="entry name" value="P-loop containing nucleotide triphosphate hydrolases"/>
    <property type="match status" value="1"/>
</dbReference>
<dbReference type="InterPro" id="IPR027925">
    <property type="entry name" value="MCM_N"/>
</dbReference>
<dbReference type="Pfam" id="PF14551">
    <property type="entry name" value="MCM_N"/>
    <property type="match status" value="1"/>
</dbReference>
<keyword evidence="18" id="KW-1185">Reference proteome</keyword>
<evidence type="ECO:0000259" key="16">
    <source>
        <dbReference type="PROSITE" id="PS50051"/>
    </source>
</evidence>
<dbReference type="InterPro" id="IPR012340">
    <property type="entry name" value="NA-bd_OB-fold"/>
</dbReference>
<accession>A0AAW1SG22</accession>
<dbReference type="PRINTS" id="PR01662">
    <property type="entry name" value="MCMPROTEIN6"/>
</dbReference>
<feature type="domain" description="MCM C-terminal AAA(+) ATPase" evidence="16">
    <location>
        <begin position="362"/>
        <end position="568"/>
    </location>
</feature>
<dbReference type="EC" id="3.6.4.12" evidence="14"/>
<sequence>MESQEPQHTQQLTDSDCSDVREVFQRFLLDFRPFEDAQQGISQDEVGQTRGYYVEQIQEMISCGRVTLFVEFQHLDDFSSNLGDNIFYQHHRLDRYLRQALFTVVKDLDEGYAEIEGRQREFFVGFHTKNSSGIHGKLRELRTESVGKLRSFTATVTRTSGVRPELFLGTFRCSECGTEIAQIEQHFRFTPPLICNNPACGNRKDFQLVREKSVFVDWQKVKVQELSDEIPAGSLPRTMEVILRADNVERARAGDKVTFIGNPIVVPDVAAISAPGERLQMQQGRQGNANQEGITGMRNLGVRELTYKLAFLACATEASESRLGAVNVRADDIEGLSREEALGHFTHEQQAYILSMAGNPSILRDLGRSVAPGVFGHESVKRAVLLMLLGGVHKTTAEGINLRGDINVAIVGDPSCAKSQMLKYVAAFLPRAVYTSGKSSSAAGLTASVVKDSDSGEFCIEAGALMLADNGICCIDEFDKMDQKDQVAIHEAMEQQTISIAKAGIQATLNARTSILAAANPVGGRYDRSKPLRHNVALPPAILSRFDLLHVMIDEPDEYVDTAIAKHILAVHQQQAQVLDVPYTMEQMQRYICFARSIRPQLTPEAKEELVQSYKKLRTEDAAPGSSTAYRITVRQLEALVRLSEAIARAACNPHILPEYVQEARRLMKASRIDVASAEHDLLEDEDGSMTDPDGVLRAVELFRQQRRQHQAASGAAGEAGAEPMEEDGQAGPSGAGPSSAAGSGASQPIGAAEDGGGGADMPDPAVAAARLQKGPVRVTQAKIDQVKTLLLQKLRDPELRGETTREVWGDEVAVMPQHKLLEAYFADQIDRGVYASTAELEADIDLVNKIVTHLIRHGVLQEAFKPPQLPDEDAAAYKRRCHKERELCISPNLVAE</sequence>
<evidence type="ECO:0000256" key="15">
    <source>
        <dbReference type="SAM" id="MobiDB-lite"/>
    </source>
</evidence>
<dbReference type="PROSITE" id="PS00847">
    <property type="entry name" value="MCM_1"/>
    <property type="match status" value="1"/>
</dbReference>
<keyword evidence="4 13" id="KW-0547">Nucleotide-binding</keyword>
<proteinExistence type="inferred from homology"/>
<gene>
    <name evidence="17" type="ORF">WJX74_003426</name>
</gene>
<evidence type="ECO:0000256" key="9">
    <source>
        <dbReference type="ARBA" id="ARBA00023242"/>
    </source>
</evidence>
<evidence type="ECO:0000256" key="6">
    <source>
        <dbReference type="ARBA" id="ARBA00022806"/>
    </source>
</evidence>
<dbReference type="PROSITE" id="PS50051">
    <property type="entry name" value="MCM_2"/>
    <property type="match status" value="1"/>
</dbReference>
<evidence type="ECO:0000256" key="7">
    <source>
        <dbReference type="ARBA" id="ARBA00022840"/>
    </source>
</evidence>
<evidence type="ECO:0000256" key="10">
    <source>
        <dbReference type="ARBA" id="ARBA00023306"/>
    </source>
</evidence>
<feature type="compositionally biased region" description="Low complexity" evidence="15">
    <location>
        <begin position="712"/>
        <end position="723"/>
    </location>
</feature>
<dbReference type="SMART" id="SM00350">
    <property type="entry name" value="MCM"/>
    <property type="match status" value="1"/>
</dbReference>
<dbReference type="InterPro" id="IPR001208">
    <property type="entry name" value="MCM_dom"/>
</dbReference>
<keyword evidence="9" id="KW-0539">Nucleus</keyword>
<dbReference type="GO" id="GO:0006270">
    <property type="term" value="P:DNA replication initiation"/>
    <property type="evidence" value="ECO:0007669"/>
    <property type="project" value="UniProtKB-UniRule"/>
</dbReference>
<dbReference type="InterPro" id="IPR033762">
    <property type="entry name" value="MCM_OB"/>
</dbReference>
<keyword evidence="10 14" id="KW-0131">Cell cycle</keyword>
<comment type="function">
    <text evidence="12">Probable component of the MCM2-7 complex (MCM complex) that may function as a DNA helicase and which is essential to undergo a single round of replication initiation and elongation per cell cycle in eukaryotic cells.</text>
</comment>
<comment type="catalytic activity">
    <reaction evidence="11 14">
        <text>ATP + H2O = ADP + phosphate + H(+)</text>
        <dbReference type="Rhea" id="RHEA:13065"/>
        <dbReference type="ChEBI" id="CHEBI:15377"/>
        <dbReference type="ChEBI" id="CHEBI:15378"/>
        <dbReference type="ChEBI" id="CHEBI:30616"/>
        <dbReference type="ChEBI" id="CHEBI:43474"/>
        <dbReference type="ChEBI" id="CHEBI:456216"/>
        <dbReference type="EC" id="3.6.4.12"/>
    </reaction>
</comment>
<evidence type="ECO:0000256" key="4">
    <source>
        <dbReference type="ARBA" id="ARBA00022741"/>
    </source>
</evidence>
<dbReference type="CDD" id="cd17757">
    <property type="entry name" value="MCM6"/>
    <property type="match status" value="1"/>
</dbReference>
<evidence type="ECO:0000313" key="18">
    <source>
        <dbReference type="Proteomes" id="UP001438707"/>
    </source>
</evidence>
<dbReference type="Pfam" id="PF17207">
    <property type="entry name" value="MCM_OB"/>
    <property type="match status" value="1"/>
</dbReference>
<evidence type="ECO:0000256" key="12">
    <source>
        <dbReference type="ARBA" id="ARBA00053280"/>
    </source>
</evidence>
<dbReference type="AlphaFoldDB" id="A0AAW1SG22"/>
<keyword evidence="5 14" id="KW-0378">Hydrolase</keyword>
<dbReference type="InterPro" id="IPR027417">
    <property type="entry name" value="P-loop_NTPase"/>
</dbReference>
<dbReference type="GO" id="GO:0003697">
    <property type="term" value="F:single-stranded DNA binding"/>
    <property type="evidence" value="ECO:0007669"/>
    <property type="project" value="TreeGrafter"/>
</dbReference>
<keyword evidence="7 13" id="KW-0067">ATP-binding</keyword>
<dbReference type="SUPFAM" id="SSF52540">
    <property type="entry name" value="P-loop containing nucleoside triphosphate hydrolases"/>
    <property type="match status" value="1"/>
</dbReference>
<keyword evidence="3 14" id="KW-0235">DNA replication</keyword>
<dbReference type="InterPro" id="IPR031327">
    <property type="entry name" value="MCM"/>
</dbReference>
<keyword evidence="6 14" id="KW-0347">Helicase</keyword>
<dbReference type="InterPro" id="IPR041562">
    <property type="entry name" value="MCM_lid"/>
</dbReference>
<dbReference type="EMBL" id="JALJOS010000001">
    <property type="protein sequence ID" value="KAK9844509.1"/>
    <property type="molecule type" value="Genomic_DNA"/>
</dbReference>
<dbReference type="Gene3D" id="2.40.50.140">
    <property type="entry name" value="Nucleic acid-binding proteins"/>
    <property type="match status" value="1"/>
</dbReference>
<dbReference type="FunFam" id="2.20.28.10:FF:000003">
    <property type="entry name" value="DNA helicase"/>
    <property type="match status" value="1"/>
</dbReference>
<evidence type="ECO:0000256" key="5">
    <source>
        <dbReference type="ARBA" id="ARBA00022801"/>
    </source>
</evidence>
<dbReference type="Pfam" id="PF17855">
    <property type="entry name" value="MCM_lid"/>
    <property type="match status" value="1"/>
</dbReference>
<organism evidence="17 18">
    <name type="scientific">Apatococcus lobatus</name>
    <dbReference type="NCBI Taxonomy" id="904363"/>
    <lineage>
        <taxon>Eukaryota</taxon>
        <taxon>Viridiplantae</taxon>
        <taxon>Chlorophyta</taxon>
        <taxon>core chlorophytes</taxon>
        <taxon>Trebouxiophyceae</taxon>
        <taxon>Chlorellales</taxon>
        <taxon>Chlorellaceae</taxon>
        <taxon>Apatococcus</taxon>
    </lineage>
</organism>
<evidence type="ECO:0000256" key="14">
    <source>
        <dbReference type="RuleBase" id="RU368064"/>
    </source>
</evidence>
<protein>
    <recommendedName>
        <fullName evidence="14">DNA replication licensing factor MCM6</fullName>
        <ecNumber evidence="14">3.6.4.12</ecNumber>
    </recommendedName>
</protein>
<evidence type="ECO:0000256" key="3">
    <source>
        <dbReference type="ARBA" id="ARBA00022705"/>
    </source>
</evidence>
<keyword evidence="8 13" id="KW-0238">DNA-binding</keyword>
<dbReference type="InterPro" id="IPR008049">
    <property type="entry name" value="MCM6"/>
</dbReference>
<evidence type="ECO:0000313" key="17">
    <source>
        <dbReference type="EMBL" id="KAK9844509.1"/>
    </source>
</evidence>
<dbReference type="GO" id="GO:1990518">
    <property type="term" value="F:single-stranded 3'-5' DNA helicase activity"/>
    <property type="evidence" value="ECO:0007669"/>
    <property type="project" value="TreeGrafter"/>
</dbReference>
<dbReference type="Proteomes" id="UP001438707">
    <property type="component" value="Unassembled WGS sequence"/>
</dbReference>
<dbReference type="PANTHER" id="PTHR11630:SF43">
    <property type="entry name" value="DNA REPLICATION LICENSING FACTOR MCM6"/>
    <property type="match status" value="1"/>
</dbReference>
<comment type="subunit">
    <text evidence="14">Component of the MCM2-7 complex.</text>
</comment>
<dbReference type="GO" id="GO:0042555">
    <property type="term" value="C:MCM complex"/>
    <property type="evidence" value="ECO:0007669"/>
    <property type="project" value="UniProtKB-UniRule"/>
</dbReference>
<dbReference type="Gene3D" id="3.30.1640.10">
    <property type="entry name" value="mini-chromosome maintenance (MCM) complex, chain A, domain 1"/>
    <property type="match status" value="1"/>
</dbReference>
<dbReference type="GO" id="GO:1902969">
    <property type="term" value="P:mitotic DNA replication"/>
    <property type="evidence" value="ECO:0007669"/>
    <property type="project" value="TreeGrafter"/>
</dbReference>
<feature type="region of interest" description="Disordered" evidence="15">
    <location>
        <begin position="707"/>
        <end position="765"/>
    </location>
</feature>
<evidence type="ECO:0000256" key="2">
    <source>
        <dbReference type="ARBA" id="ARBA00008010"/>
    </source>
</evidence>
<name>A0AAW1SG22_9CHLO</name>
<dbReference type="Gene3D" id="1.20.58.870">
    <property type="match status" value="1"/>
</dbReference>
<comment type="subcellular location">
    <subcellularLocation>
        <location evidence="1 14">Nucleus</location>
    </subcellularLocation>
</comment>
<evidence type="ECO:0000256" key="11">
    <source>
        <dbReference type="ARBA" id="ARBA00047995"/>
    </source>
</evidence>
<dbReference type="InterPro" id="IPR018525">
    <property type="entry name" value="MCM_CS"/>
</dbReference>
<evidence type="ECO:0000256" key="13">
    <source>
        <dbReference type="RuleBase" id="RU004070"/>
    </source>
</evidence>
<evidence type="ECO:0000256" key="8">
    <source>
        <dbReference type="ARBA" id="ARBA00023125"/>
    </source>
</evidence>
<dbReference type="GO" id="GO:0016787">
    <property type="term" value="F:hydrolase activity"/>
    <property type="evidence" value="ECO:0007669"/>
    <property type="project" value="UniProtKB-KW"/>
</dbReference>
<comment type="function">
    <text evidence="14">Acts as component of the MCM2-7 complex (MCM complex) which is the replicative helicase essential for 'once per cell cycle' DNA replication initiation and elongation in eukaryotic cells. The active ATPase sites in the MCM2-7 ring are formed through the interaction surfaces of two neighboring subunits such that a critical structure of a conserved arginine finger motif is provided in trans relative to the ATP-binding site of the Walker A box of the adjacent subunit. The six ATPase active sites, however, are likely to contribute differentially to the complex helicase activity.</text>
</comment>
<reference evidence="17 18" key="1">
    <citation type="journal article" date="2024" name="Nat. Commun.">
        <title>Phylogenomics reveals the evolutionary origins of lichenization in chlorophyte algae.</title>
        <authorList>
            <person name="Puginier C."/>
            <person name="Libourel C."/>
            <person name="Otte J."/>
            <person name="Skaloud P."/>
            <person name="Haon M."/>
            <person name="Grisel S."/>
            <person name="Petersen M."/>
            <person name="Berrin J.G."/>
            <person name="Delaux P.M."/>
            <person name="Dal Grande F."/>
            <person name="Keller J."/>
        </authorList>
    </citation>
    <scope>NUCLEOTIDE SEQUENCE [LARGE SCALE GENOMIC DNA]</scope>
    <source>
        <strain evidence="17 18">SAG 2145</strain>
    </source>
</reference>
<dbReference type="SUPFAM" id="SSF50249">
    <property type="entry name" value="Nucleic acid-binding proteins"/>
    <property type="match status" value="1"/>
</dbReference>
<comment type="caution">
    <text evidence="17">The sequence shown here is derived from an EMBL/GenBank/DDBJ whole genome shotgun (WGS) entry which is preliminary data.</text>
</comment>
<dbReference type="GO" id="GO:0000347">
    <property type="term" value="C:THO complex"/>
    <property type="evidence" value="ECO:0007669"/>
    <property type="project" value="UniProtKB-ARBA"/>
</dbReference>
<feature type="compositionally biased region" description="Low complexity" evidence="15">
    <location>
        <begin position="730"/>
        <end position="753"/>
    </location>
</feature>
<dbReference type="Pfam" id="PF00493">
    <property type="entry name" value="MCM"/>
    <property type="match status" value="1"/>
</dbReference>
<dbReference type="GO" id="GO:0000727">
    <property type="term" value="P:double-strand break repair via break-induced replication"/>
    <property type="evidence" value="ECO:0007669"/>
    <property type="project" value="TreeGrafter"/>
</dbReference>
<evidence type="ECO:0000256" key="1">
    <source>
        <dbReference type="ARBA" id="ARBA00004123"/>
    </source>
</evidence>
<dbReference type="FunFam" id="3.40.50.300:FF:000115">
    <property type="entry name" value="DNA helicase"/>
    <property type="match status" value="1"/>
</dbReference>
<dbReference type="PANTHER" id="PTHR11630">
    <property type="entry name" value="DNA REPLICATION LICENSING FACTOR MCM FAMILY MEMBER"/>
    <property type="match status" value="1"/>
</dbReference>
<dbReference type="GO" id="GO:0005524">
    <property type="term" value="F:ATP binding"/>
    <property type="evidence" value="ECO:0007669"/>
    <property type="project" value="UniProtKB-UniRule"/>
</dbReference>
<comment type="similarity">
    <text evidence="2 13">Belongs to the MCM family.</text>
</comment>
<dbReference type="Gene3D" id="2.20.28.10">
    <property type="match status" value="1"/>
</dbReference>